<sequence length="101" mass="11606">MLHCGYGRGMAVRFFPGSLLTYNLAEDEVETASRHRLVSCVTSSQHSTFMPRPHSLHPPRALAYLSSFVPSFRYVDITSLHVIFTTTRQRHHTPQHTYTNF</sequence>
<dbReference type="AlphaFoldDB" id="A0A5B7CT16"/>
<evidence type="ECO:0000313" key="2">
    <source>
        <dbReference type="Proteomes" id="UP000324222"/>
    </source>
</evidence>
<keyword evidence="2" id="KW-1185">Reference proteome</keyword>
<proteinExistence type="predicted"/>
<protein>
    <submittedName>
        <fullName evidence="1">Uncharacterized protein</fullName>
    </submittedName>
</protein>
<gene>
    <name evidence="1" type="ORF">E2C01_005683</name>
</gene>
<organism evidence="1 2">
    <name type="scientific">Portunus trituberculatus</name>
    <name type="common">Swimming crab</name>
    <name type="synonym">Neptunus trituberculatus</name>
    <dbReference type="NCBI Taxonomy" id="210409"/>
    <lineage>
        <taxon>Eukaryota</taxon>
        <taxon>Metazoa</taxon>
        <taxon>Ecdysozoa</taxon>
        <taxon>Arthropoda</taxon>
        <taxon>Crustacea</taxon>
        <taxon>Multicrustacea</taxon>
        <taxon>Malacostraca</taxon>
        <taxon>Eumalacostraca</taxon>
        <taxon>Eucarida</taxon>
        <taxon>Decapoda</taxon>
        <taxon>Pleocyemata</taxon>
        <taxon>Brachyura</taxon>
        <taxon>Eubrachyura</taxon>
        <taxon>Portunoidea</taxon>
        <taxon>Portunidae</taxon>
        <taxon>Portuninae</taxon>
        <taxon>Portunus</taxon>
    </lineage>
</organism>
<accession>A0A5B7CT16</accession>
<name>A0A5B7CT16_PORTR</name>
<comment type="caution">
    <text evidence="1">The sequence shown here is derived from an EMBL/GenBank/DDBJ whole genome shotgun (WGS) entry which is preliminary data.</text>
</comment>
<dbReference type="EMBL" id="VSRR010000248">
    <property type="protein sequence ID" value="MPC12967.1"/>
    <property type="molecule type" value="Genomic_DNA"/>
</dbReference>
<reference evidence="1 2" key="1">
    <citation type="submission" date="2019-05" db="EMBL/GenBank/DDBJ databases">
        <title>Another draft genome of Portunus trituberculatus and its Hox gene families provides insights of decapod evolution.</title>
        <authorList>
            <person name="Jeong J.-H."/>
            <person name="Song I."/>
            <person name="Kim S."/>
            <person name="Choi T."/>
            <person name="Kim D."/>
            <person name="Ryu S."/>
            <person name="Kim W."/>
        </authorList>
    </citation>
    <scope>NUCLEOTIDE SEQUENCE [LARGE SCALE GENOMIC DNA]</scope>
    <source>
        <tissue evidence="1">Muscle</tissue>
    </source>
</reference>
<evidence type="ECO:0000313" key="1">
    <source>
        <dbReference type="EMBL" id="MPC12967.1"/>
    </source>
</evidence>
<dbReference type="Proteomes" id="UP000324222">
    <property type="component" value="Unassembled WGS sequence"/>
</dbReference>